<dbReference type="Gene3D" id="2.80.10.50">
    <property type="match status" value="1"/>
</dbReference>
<gene>
    <name evidence="2" type="ORF">SAMN05444320_10429</name>
</gene>
<dbReference type="STRING" id="2017.SAMN05444320_10429"/>
<sequence length="197" mass="20579">MSVARTATIRRVAAASAVVAALSVGTAAQASASGGPEQAWPSLTEFVTEHVRGGSVPACRDVTIRSVGNGKFVSTELNYGRHAYAVLRARSDSAGGWEVFNVCLNGGNSTIRSTANGKFVAPELNYGRDVYAMTRARSDSAGGWESFSISLACGGGCTTIRSSANGKFVAAELNYVRDLTGMLRARSDGAGAWEQFQ</sequence>
<reference evidence="2 3" key="1">
    <citation type="submission" date="2016-11" db="EMBL/GenBank/DDBJ databases">
        <authorList>
            <person name="Jaros S."/>
            <person name="Januszkiewicz K."/>
            <person name="Wedrychowicz H."/>
        </authorList>
    </citation>
    <scope>NUCLEOTIDE SEQUENCE [LARGE SCALE GENOMIC DNA]</scope>
    <source>
        <strain evidence="2 3">DSM 44523</strain>
    </source>
</reference>
<dbReference type="CDD" id="cd00257">
    <property type="entry name" value="beta-trefoil_FSCN-like"/>
    <property type="match status" value="1"/>
</dbReference>
<evidence type="ECO:0000313" key="2">
    <source>
        <dbReference type="EMBL" id="SHF54188.1"/>
    </source>
</evidence>
<protein>
    <submittedName>
        <fullName evidence="2">Uncharacterized protein</fullName>
    </submittedName>
</protein>
<keyword evidence="3" id="KW-1185">Reference proteome</keyword>
<evidence type="ECO:0000256" key="1">
    <source>
        <dbReference type="SAM" id="SignalP"/>
    </source>
</evidence>
<organism evidence="2 3">
    <name type="scientific">Streptoalloteichus hindustanus</name>
    <dbReference type="NCBI Taxonomy" id="2017"/>
    <lineage>
        <taxon>Bacteria</taxon>
        <taxon>Bacillati</taxon>
        <taxon>Actinomycetota</taxon>
        <taxon>Actinomycetes</taxon>
        <taxon>Pseudonocardiales</taxon>
        <taxon>Pseudonocardiaceae</taxon>
        <taxon>Streptoalloteichus</taxon>
    </lineage>
</organism>
<keyword evidence="1" id="KW-0732">Signal</keyword>
<feature type="signal peptide" evidence="1">
    <location>
        <begin position="1"/>
        <end position="32"/>
    </location>
</feature>
<proteinExistence type="predicted"/>
<feature type="chain" id="PRO_5039273786" evidence="1">
    <location>
        <begin position="33"/>
        <end position="197"/>
    </location>
</feature>
<dbReference type="AlphaFoldDB" id="A0A1M5CHJ1"/>
<accession>A0A1M5CHJ1</accession>
<dbReference type="InterPro" id="IPR008999">
    <property type="entry name" value="Actin-crosslinking"/>
</dbReference>
<dbReference type="OrthoDB" id="3541469at2"/>
<name>A0A1M5CHJ1_STRHI</name>
<dbReference type="SUPFAM" id="SSF50405">
    <property type="entry name" value="Actin-crosslinking proteins"/>
    <property type="match status" value="1"/>
</dbReference>
<evidence type="ECO:0000313" key="3">
    <source>
        <dbReference type="Proteomes" id="UP000184501"/>
    </source>
</evidence>
<dbReference type="RefSeq" id="WP_073482843.1">
    <property type="nucleotide sequence ID" value="NZ_FQVN01000004.1"/>
</dbReference>
<dbReference type="EMBL" id="FQVN01000004">
    <property type="protein sequence ID" value="SHF54188.1"/>
    <property type="molecule type" value="Genomic_DNA"/>
</dbReference>
<dbReference type="Proteomes" id="UP000184501">
    <property type="component" value="Unassembled WGS sequence"/>
</dbReference>